<reference evidence="1" key="1">
    <citation type="journal article" date="2014" name="Front. Microbiol.">
        <title>High frequency of phylogenetically diverse reductive dehalogenase-homologous genes in deep subseafloor sedimentary metagenomes.</title>
        <authorList>
            <person name="Kawai M."/>
            <person name="Futagami T."/>
            <person name="Toyoda A."/>
            <person name="Takaki Y."/>
            <person name="Nishi S."/>
            <person name="Hori S."/>
            <person name="Arai W."/>
            <person name="Tsubouchi T."/>
            <person name="Morono Y."/>
            <person name="Uchiyama I."/>
            <person name="Ito T."/>
            <person name="Fujiyama A."/>
            <person name="Inagaki F."/>
            <person name="Takami H."/>
        </authorList>
    </citation>
    <scope>NUCLEOTIDE SEQUENCE</scope>
    <source>
        <strain evidence="1">Expedition CK06-06</strain>
    </source>
</reference>
<name>X1H340_9ZZZZ</name>
<dbReference type="EMBL" id="BARU01006985">
    <property type="protein sequence ID" value="GAH39698.1"/>
    <property type="molecule type" value="Genomic_DNA"/>
</dbReference>
<feature type="non-terminal residue" evidence="1">
    <location>
        <position position="1"/>
    </location>
</feature>
<organism evidence="1">
    <name type="scientific">marine sediment metagenome</name>
    <dbReference type="NCBI Taxonomy" id="412755"/>
    <lineage>
        <taxon>unclassified sequences</taxon>
        <taxon>metagenomes</taxon>
        <taxon>ecological metagenomes</taxon>
    </lineage>
</organism>
<protein>
    <submittedName>
        <fullName evidence="1">Uncharacterized protein</fullName>
    </submittedName>
</protein>
<evidence type="ECO:0000313" key="1">
    <source>
        <dbReference type="EMBL" id="GAH39698.1"/>
    </source>
</evidence>
<comment type="caution">
    <text evidence="1">The sequence shown here is derived from an EMBL/GenBank/DDBJ whole genome shotgun (WGS) entry which is preliminary data.</text>
</comment>
<dbReference type="AlphaFoldDB" id="X1H340"/>
<gene>
    <name evidence="1" type="ORF">S03H2_13775</name>
</gene>
<sequence length="48" mass="5125">GDTLIAFNRRDSAMSIVSPWGEKLTTPARAVVAEAKGGERRIVTSPIV</sequence>
<accession>X1H340</accession>
<proteinExistence type="predicted"/>